<evidence type="ECO:0000256" key="1">
    <source>
        <dbReference type="SAM" id="SignalP"/>
    </source>
</evidence>
<dbReference type="EMBL" id="JBITDC010000006">
    <property type="protein sequence ID" value="MFI5676743.1"/>
    <property type="molecule type" value="Genomic_DNA"/>
</dbReference>
<feature type="chain" id="PRO_5046009620" evidence="1">
    <location>
        <begin position="30"/>
        <end position="402"/>
    </location>
</feature>
<name>A0ABW7Y5I3_STRCE</name>
<dbReference type="Proteomes" id="UP001612415">
    <property type="component" value="Unassembled WGS sequence"/>
</dbReference>
<keyword evidence="3" id="KW-0378">Hydrolase</keyword>
<comment type="caution">
    <text evidence="3">The sequence shown here is derived from an EMBL/GenBank/DDBJ whole genome shotgun (WGS) entry which is preliminary data.</text>
</comment>
<keyword evidence="4" id="KW-1185">Reference proteome</keyword>
<feature type="domain" description="Beta-lactamase-related" evidence="2">
    <location>
        <begin position="52"/>
        <end position="385"/>
    </location>
</feature>
<sequence length="402" mass="42437">MIKHKRALGGALTLAVAVGVMGGSLPGNAAAATRVKATTAQSTHAADDARLRALMHRLTTADGAPGALVATRDRRGSAVLTSGVADVDSQAPVRGDSRFRIGSMTKPFVATVVLQLVGEHRVDLDAPVERYLPGVVRGHGNDGRVITVRMLLQHTSGLPDYLDHLNPQDILKDPLAHHDTRDLVNLALAHPPTFEKPGAMPGSEWHYSNTNYLLAGMLIEKVTGHAYGEEIGRRIIEPLGLHDTSVPGDATSIPGPHPRGYVRPGEDAPLMDITAFNPSVAGASGEMISSGTDLNRFLDALVRGKLLRPAQLKAMMKTRSTGSDDGREYGLGLESRPLPCGGLYWGHGGDIFGYQTAGGATADGRQATVMTNVDPGGTDAQDDDMEAVVRTGLCEGRPAHSQ</sequence>
<proteinExistence type="predicted"/>
<reference evidence="3 4" key="1">
    <citation type="submission" date="2024-10" db="EMBL/GenBank/DDBJ databases">
        <title>The Natural Products Discovery Center: Release of the First 8490 Sequenced Strains for Exploring Actinobacteria Biosynthetic Diversity.</title>
        <authorList>
            <person name="Kalkreuter E."/>
            <person name="Kautsar S.A."/>
            <person name="Yang D."/>
            <person name="Bader C.D."/>
            <person name="Teijaro C.N."/>
            <person name="Fluegel L."/>
            <person name="Davis C.M."/>
            <person name="Simpson J.R."/>
            <person name="Lauterbach L."/>
            <person name="Steele A.D."/>
            <person name="Gui C."/>
            <person name="Meng S."/>
            <person name="Li G."/>
            <person name="Viehrig K."/>
            <person name="Ye F."/>
            <person name="Su P."/>
            <person name="Kiefer A.F."/>
            <person name="Nichols A."/>
            <person name="Cepeda A.J."/>
            <person name="Yan W."/>
            <person name="Fan B."/>
            <person name="Jiang Y."/>
            <person name="Adhikari A."/>
            <person name="Zheng C.-J."/>
            <person name="Schuster L."/>
            <person name="Cowan T.M."/>
            <person name="Smanski M.J."/>
            <person name="Chevrette M.G."/>
            <person name="De Carvalho L.P.S."/>
            <person name="Shen B."/>
        </authorList>
    </citation>
    <scope>NUCLEOTIDE SEQUENCE [LARGE SCALE GENOMIC DNA]</scope>
    <source>
        <strain evidence="3 4">NPDC051599</strain>
    </source>
</reference>
<dbReference type="PANTHER" id="PTHR46825">
    <property type="entry name" value="D-ALANYL-D-ALANINE-CARBOXYPEPTIDASE/ENDOPEPTIDASE AMPH"/>
    <property type="match status" value="1"/>
</dbReference>
<dbReference type="InterPro" id="IPR012338">
    <property type="entry name" value="Beta-lactam/transpept-like"/>
</dbReference>
<dbReference type="Gene3D" id="3.40.710.10">
    <property type="entry name" value="DD-peptidase/beta-lactamase superfamily"/>
    <property type="match status" value="1"/>
</dbReference>
<feature type="signal peptide" evidence="1">
    <location>
        <begin position="1"/>
        <end position="29"/>
    </location>
</feature>
<dbReference type="RefSeq" id="WP_398657446.1">
    <property type="nucleotide sequence ID" value="NZ_JBITDC010000006.1"/>
</dbReference>
<dbReference type="SUPFAM" id="SSF56601">
    <property type="entry name" value="beta-lactamase/transpeptidase-like"/>
    <property type="match status" value="1"/>
</dbReference>
<dbReference type="GO" id="GO:0016787">
    <property type="term" value="F:hydrolase activity"/>
    <property type="evidence" value="ECO:0007669"/>
    <property type="project" value="UniProtKB-KW"/>
</dbReference>
<evidence type="ECO:0000259" key="2">
    <source>
        <dbReference type="Pfam" id="PF00144"/>
    </source>
</evidence>
<organism evidence="3 4">
    <name type="scientific">Streptomyces cellulosae</name>
    <dbReference type="NCBI Taxonomy" id="1968"/>
    <lineage>
        <taxon>Bacteria</taxon>
        <taxon>Bacillati</taxon>
        <taxon>Actinomycetota</taxon>
        <taxon>Actinomycetes</taxon>
        <taxon>Kitasatosporales</taxon>
        <taxon>Streptomycetaceae</taxon>
        <taxon>Streptomyces</taxon>
    </lineage>
</organism>
<dbReference type="InterPro" id="IPR001466">
    <property type="entry name" value="Beta-lactam-related"/>
</dbReference>
<evidence type="ECO:0000313" key="4">
    <source>
        <dbReference type="Proteomes" id="UP001612415"/>
    </source>
</evidence>
<accession>A0ABW7Y5I3</accession>
<gene>
    <name evidence="3" type="ORF">ACIA8P_19030</name>
</gene>
<dbReference type="PANTHER" id="PTHR46825:SF7">
    <property type="entry name" value="D-ALANYL-D-ALANINE CARBOXYPEPTIDASE"/>
    <property type="match status" value="1"/>
</dbReference>
<protein>
    <submittedName>
        <fullName evidence="3">Serine hydrolase domain-containing protein</fullName>
        <ecNumber evidence="3">3.-.-.-</ecNumber>
    </submittedName>
</protein>
<dbReference type="EC" id="3.-.-.-" evidence="3"/>
<keyword evidence="1" id="KW-0732">Signal</keyword>
<dbReference type="Pfam" id="PF00144">
    <property type="entry name" value="Beta-lactamase"/>
    <property type="match status" value="1"/>
</dbReference>
<dbReference type="InterPro" id="IPR050491">
    <property type="entry name" value="AmpC-like"/>
</dbReference>
<evidence type="ECO:0000313" key="3">
    <source>
        <dbReference type="EMBL" id="MFI5676743.1"/>
    </source>
</evidence>